<proteinExistence type="predicted"/>
<dbReference type="PANTHER" id="PTHR24362:SF309">
    <property type="entry name" value="PROTEIN KINASE DOMAIN-CONTAINING PROTEIN"/>
    <property type="match status" value="1"/>
</dbReference>
<dbReference type="CDD" id="cd00180">
    <property type="entry name" value="PKc"/>
    <property type="match status" value="1"/>
</dbReference>
<dbReference type="AlphaFoldDB" id="A0A5M3N2M1"/>
<evidence type="ECO:0000256" key="1">
    <source>
        <dbReference type="SAM" id="MobiDB-lite"/>
    </source>
</evidence>
<evidence type="ECO:0000259" key="2">
    <source>
        <dbReference type="PROSITE" id="PS50011"/>
    </source>
</evidence>
<evidence type="ECO:0000313" key="3">
    <source>
        <dbReference type="EMBL" id="EIW85161.1"/>
    </source>
</evidence>
<name>A0A5M3N2M1_CONPW</name>
<keyword evidence="3" id="KW-0418">Kinase</keyword>
<dbReference type="SMART" id="SM00220">
    <property type="entry name" value="S_TKc"/>
    <property type="match status" value="1"/>
</dbReference>
<feature type="domain" description="Protein kinase" evidence="2">
    <location>
        <begin position="40"/>
        <end position="322"/>
    </location>
</feature>
<evidence type="ECO:0000313" key="4">
    <source>
        <dbReference type="Proteomes" id="UP000053558"/>
    </source>
</evidence>
<gene>
    <name evidence="3" type="ORF">CONPUDRAFT_162419</name>
</gene>
<keyword evidence="4" id="KW-1185">Reference proteome</keyword>
<dbReference type="Pfam" id="PF00069">
    <property type="entry name" value="Pkinase"/>
    <property type="match status" value="1"/>
</dbReference>
<organism evidence="3 4">
    <name type="scientific">Coniophora puteana (strain RWD-64-598)</name>
    <name type="common">Brown rot fungus</name>
    <dbReference type="NCBI Taxonomy" id="741705"/>
    <lineage>
        <taxon>Eukaryota</taxon>
        <taxon>Fungi</taxon>
        <taxon>Dikarya</taxon>
        <taxon>Basidiomycota</taxon>
        <taxon>Agaricomycotina</taxon>
        <taxon>Agaricomycetes</taxon>
        <taxon>Agaricomycetidae</taxon>
        <taxon>Boletales</taxon>
        <taxon>Coniophorineae</taxon>
        <taxon>Coniophoraceae</taxon>
        <taxon>Coniophora</taxon>
    </lineage>
</organism>
<dbReference type="OrthoDB" id="5987198at2759"/>
<accession>A0A5M3N2M1</accession>
<dbReference type="EMBL" id="JH711574">
    <property type="protein sequence ID" value="EIW85161.1"/>
    <property type="molecule type" value="Genomic_DNA"/>
</dbReference>
<sequence length="322" mass="36868">MALSADWDMDSAHSDISDTSSISDHDDECNSRVFPDWNSYRCLITQRGFRLDTVRDVKEHYQQNIPPDQLDCDLLCGYGRACAIKDEDALCKDPGLNDNLFRGTARDGTKVVLKAVHMQSRELGVVRYLDSPPLRRNSLNRCIHVIEIEDDDIAFIVMEEWTSCFLLNPPCCLRQYWDFVEQVVEHVAFMHQHNIIHADISLHNVLADYHGNFAFIDYEISQRVEDSGPSTDICPRGTEVPPEKERGEKVDPFKADVWSLGVLLLRGSQHTRTNAPELSYLTRPMLHSNPANRPSAWMVLQEVRRLKAKINENPPIRCPKSH</sequence>
<dbReference type="PROSITE" id="PS50011">
    <property type="entry name" value="PROTEIN_KINASE_DOM"/>
    <property type="match status" value="1"/>
</dbReference>
<keyword evidence="3" id="KW-0808">Transferase</keyword>
<dbReference type="SUPFAM" id="SSF56112">
    <property type="entry name" value="Protein kinase-like (PK-like)"/>
    <property type="match status" value="1"/>
</dbReference>
<dbReference type="GO" id="GO:0005524">
    <property type="term" value="F:ATP binding"/>
    <property type="evidence" value="ECO:0007669"/>
    <property type="project" value="InterPro"/>
</dbReference>
<feature type="region of interest" description="Disordered" evidence="1">
    <location>
        <begin position="1"/>
        <end position="26"/>
    </location>
</feature>
<dbReference type="GeneID" id="19204723"/>
<protein>
    <submittedName>
        <fullName evidence="3">Kinase-like protein</fullName>
    </submittedName>
</protein>
<dbReference type="RefSeq" id="XP_007764736.1">
    <property type="nucleotide sequence ID" value="XM_007766546.1"/>
</dbReference>
<dbReference type="GO" id="GO:0004672">
    <property type="term" value="F:protein kinase activity"/>
    <property type="evidence" value="ECO:0007669"/>
    <property type="project" value="InterPro"/>
</dbReference>
<reference evidence="4" key="1">
    <citation type="journal article" date="2012" name="Science">
        <title>The Paleozoic origin of enzymatic lignin decomposition reconstructed from 31 fungal genomes.</title>
        <authorList>
            <person name="Floudas D."/>
            <person name="Binder M."/>
            <person name="Riley R."/>
            <person name="Barry K."/>
            <person name="Blanchette R.A."/>
            <person name="Henrissat B."/>
            <person name="Martinez A.T."/>
            <person name="Otillar R."/>
            <person name="Spatafora J.W."/>
            <person name="Yadav J.S."/>
            <person name="Aerts A."/>
            <person name="Benoit I."/>
            <person name="Boyd A."/>
            <person name="Carlson A."/>
            <person name="Copeland A."/>
            <person name="Coutinho P.M."/>
            <person name="de Vries R.P."/>
            <person name="Ferreira P."/>
            <person name="Findley K."/>
            <person name="Foster B."/>
            <person name="Gaskell J."/>
            <person name="Glotzer D."/>
            <person name="Gorecki P."/>
            <person name="Heitman J."/>
            <person name="Hesse C."/>
            <person name="Hori C."/>
            <person name="Igarashi K."/>
            <person name="Jurgens J.A."/>
            <person name="Kallen N."/>
            <person name="Kersten P."/>
            <person name="Kohler A."/>
            <person name="Kuees U."/>
            <person name="Kumar T.K.A."/>
            <person name="Kuo A."/>
            <person name="LaButti K."/>
            <person name="Larrondo L.F."/>
            <person name="Lindquist E."/>
            <person name="Ling A."/>
            <person name="Lombard V."/>
            <person name="Lucas S."/>
            <person name="Lundell T."/>
            <person name="Martin R."/>
            <person name="McLaughlin D.J."/>
            <person name="Morgenstern I."/>
            <person name="Morin E."/>
            <person name="Murat C."/>
            <person name="Nagy L.G."/>
            <person name="Nolan M."/>
            <person name="Ohm R.A."/>
            <person name="Patyshakuliyeva A."/>
            <person name="Rokas A."/>
            <person name="Ruiz-Duenas F.J."/>
            <person name="Sabat G."/>
            <person name="Salamov A."/>
            <person name="Samejima M."/>
            <person name="Schmutz J."/>
            <person name="Slot J.C."/>
            <person name="St John F."/>
            <person name="Stenlid J."/>
            <person name="Sun H."/>
            <person name="Sun S."/>
            <person name="Syed K."/>
            <person name="Tsang A."/>
            <person name="Wiebenga A."/>
            <person name="Young D."/>
            <person name="Pisabarro A."/>
            <person name="Eastwood D.C."/>
            <person name="Martin F."/>
            <person name="Cullen D."/>
            <person name="Grigoriev I.V."/>
            <person name="Hibbett D.S."/>
        </authorList>
    </citation>
    <scope>NUCLEOTIDE SEQUENCE [LARGE SCALE GENOMIC DNA]</scope>
    <source>
        <strain evidence="4">RWD-64-598 SS2</strain>
    </source>
</reference>
<dbReference type="PANTHER" id="PTHR24362">
    <property type="entry name" value="SERINE/THREONINE-PROTEIN KINASE NEK"/>
    <property type="match status" value="1"/>
</dbReference>
<dbReference type="KEGG" id="cput:CONPUDRAFT_162419"/>
<dbReference type="Proteomes" id="UP000053558">
    <property type="component" value="Unassembled WGS sequence"/>
</dbReference>
<dbReference type="OMA" id="YACIDYE"/>
<dbReference type="InterPro" id="IPR000719">
    <property type="entry name" value="Prot_kinase_dom"/>
</dbReference>
<dbReference type="Gene3D" id="1.10.510.10">
    <property type="entry name" value="Transferase(Phosphotransferase) domain 1"/>
    <property type="match status" value="1"/>
</dbReference>
<dbReference type="InterPro" id="IPR011009">
    <property type="entry name" value="Kinase-like_dom_sf"/>
</dbReference>
<comment type="caution">
    <text evidence="3">The sequence shown here is derived from an EMBL/GenBank/DDBJ whole genome shotgun (WGS) entry which is preliminary data.</text>
</comment>